<accession>A0A1G6LPT4</accession>
<name>A0A1G6LPT4_9ACTN</name>
<evidence type="ECO:0000313" key="1">
    <source>
        <dbReference type="EMBL" id="SDC45282.1"/>
    </source>
</evidence>
<keyword evidence="2" id="KW-1185">Reference proteome</keyword>
<dbReference type="Proteomes" id="UP000199416">
    <property type="component" value="Unassembled WGS sequence"/>
</dbReference>
<protein>
    <submittedName>
        <fullName evidence="1">Uncharacterized protein</fullName>
    </submittedName>
</protein>
<organism evidence="1 2">
    <name type="scientific">Geodermatophilus telluris</name>
    <dbReference type="NCBI Taxonomy" id="1190417"/>
    <lineage>
        <taxon>Bacteria</taxon>
        <taxon>Bacillati</taxon>
        <taxon>Actinomycetota</taxon>
        <taxon>Actinomycetes</taxon>
        <taxon>Geodermatophilales</taxon>
        <taxon>Geodermatophilaceae</taxon>
        <taxon>Geodermatophilus</taxon>
    </lineage>
</organism>
<dbReference type="AlphaFoldDB" id="A0A1G6LPT4"/>
<dbReference type="STRING" id="1190417.SAMN05660690_1496"/>
<sequence length="103" mass="11390">MPTPLQPAHRLLRRQLLEHREELAAAAIEHLAHDLPGADVLARATHLVEELLRARFPVTWQQHYPDWIRSDAGRLHATDTPRPDACGICRAAARSSTAPPAAA</sequence>
<reference evidence="2" key="1">
    <citation type="submission" date="2016-10" db="EMBL/GenBank/DDBJ databases">
        <authorList>
            <person name="Varghese N."/>
            <person name="Submissions S."/>
        </authorList>
    </citation>
    <scope>NUCLEOTIDE SEQUENCE [LARGE SCALE GENOMIC DNA]</scope>
    <source>
        <strain evidence="2">DSM 45421</strain>
    </source>
</reference>
<proteinExistence type="predicted"/>
<evidence type="ECO:0000313" key="2">
    <source>
        <dbReference type="Proteomes" id="UP000199416"/>
    </source>
</evidence>
<dbReference type="OrthoDB" id="9936466at2"/>
<gene>
    <name evidence="1" type="ORF">SAMN05660690_1496</name>
</gene>
<dbReference type="EMBL" id="FMZF01000002">
    <property type="protein sequence ID" value="SDC45282.1"/>
    <property type="molecule type" value="Genomic_DNA"/>
</dbReference>
<dbReference type="RefSeq" id="WP_091364777.1">
    <property type="nucleotide sequence ID" value="NZ_FMZF01000002.1"/>
</dbReference>